<dbReference type="Gene3D" id="3.90.320.10">
    <property type="match status" value="1"/>
</dbReference>
<organism evidence="2 3">
    <name type="scientific">Azonexus hydrophilus</name>
    <dbReference type="NCBI Taxonomy" id="418702"/>
    <lineage>
        <taxon>Bacteria</taxon>
        <taxon>Pseudomonadati</taxon>
        <taxon>Pseudomonadota</taxon>
        <taxon>Betaproteobacteria</taxon>
        <taxon>Rhodocyclales</taxon>
        <taxon>Azonexaceae</taxon>
        <taxon>Azonexus</taxon>
    </lineage>
</organism>
<evidence type="ECO:0000313" key="3">
    <source>
        <dbReference type="Proteomes" id="UP001479520"/>
    </source>
</evidence>
<protein>
    <submittedName>
        <fullName evidence="2">PD-(D/E)XK nuclease-like domain-containing protein</fullName>
    </submittedName>
</protein>
<feature type="domain" description="Putative exodeoxyribonuclease 8 PDDEXK-like" evidence="1">
    <location>
        <begin position="96"/>
        <end position="321"/>
    </location>
</feature>
<dbReference type="Pfam" id="PF12684">
    <property type="entry name" value="DUF3799"/>
    <property type="match status" value="1"/>
</dbReference>
<keyword evidence="3" id="KW-1185">Reference proteome</keyword>
<dbReference type="RefSeq" id="WP_341744584.1">
    <property type="nucleotide sequence ID" value="NZ_CP151407.1"/>
</dbReference>
<evidence type="ECO:0000313" key="2">
    <source>
        <dbReference type="EMBL" id="WZJ23245.1"/>
    </source>
</evidence>
<accession>A0ABZ2XKT9</accession>
<keyword evidence="2" id="KW-0614">Plasmid</keyword>
<reference evidence="2 3" key="1">
    <citation type="submission" date="2024-04" db="EMBL/GenBank/DDBJ databases">
        <title>Dissimilatory iodate-reducing microorganisms contribute to the enrichment of iodine in groundwater.</title>
        <authorList>
            <person name="Jiang Z."/>
        </authorList>
    </citation>
    <scope>NUCLEOTIDE SEQUENCE [LARGE SCALE GENOMIC DNA]</scope>
    <source>
        <strain evidence="2 3">NCP973</strain>
        <plasmid evidence="2 3">unnamed1</plasmid>
    </source>
</reference>
<dbReference type="Proteomes" id="UP001479520">
    <property type="component" value="Plasmid unnamed1"/>
</dbReference>
<evidence type="ECO:0000259" key="1">
    <source>
        <dbReference type="Pfam" id="PF12684"/>
    </source>
</evidence>
<geneLocation type="plasmid" evidence="2 3">
    <name>unnamed1</name>
</geneLocation>
<name>A0ABZ2XKT9_9RHOO</name>
<sequence length="338" mass="38113">MASLIRMMEVSRQHLLSSKMLNTAPIAPSPLTLPAMPKKAVRKVMPKLKTPVKADAVASDVLVASPTPRRIEGATPGCYALELTNGEYHSLPQSISCSGIKSILRSPAHFQAMREAFSPEPSDDLGTALHAILLEPERFATDYLSYKGIRRGKKWDEFRANNPGKIILTDDELDRVARMRDSVMQFDEFPIFKALSTARREFSVFWTDEETGVQCRVRFDALNDPFAIWDLKSCGDARPEAFVRQAARLDYDLQSAMYTEAARRFTGSIIDFIFVAVETEAPFGVWPHIAGASMLENGHRKFRRGLEAFKRSMDTQSWPSYKNTMTTLEFPRYAMISD</sequence>
<proteinExistence type="predicted"/>
<dbReference type="EMBL" id="CP151407">
    <property type="protein sequence ID" value="WZJ23245.1"/>
    <property type="molecule type" value="Genomic_DNA"/>
</dbReference>
<dbReference type="InterPro" id="IPR011604">
    <property type="entry name" value="PDDEXK-like_dom_sf"/>
</dbReference>
<gene>
    <name evidence="2" type="ORF">AADV58_17705</name>
</gene>
<dbReference type="InterPro" id="IPR024432">
    <property type="entry name" value="Put_RecE_PDDEXK-like_dom"/>
</dbReference>